<sequence>MLIFELTADMDSLGLARRLTECGAASYVVSGDRPRVVCECGTALRSRVAQLVAGMITREWLQARVVERVCRMEPLWSAEEVQFHALVEICESRLKSRPVAGHTLDEWQASLARALMSHFGRSVCIALDPFVRFRLHRAVVELAQRVRDRLVASALEDEYEESLSMLRYMLDEQPLYEAELHVYITPDGVWITDAEGGMVSDEQIELVALQDDDVTSEDLAMTILITRSPWRIVVHDGYPDAPWPSFSETVTRVFGDRAIPCPGCPTCRPNRSRTGSRERFAFDHRSSRAVRRRLTPEAERTSDAPVDSELGEG</sequence>
<organism evidence="2 3">
    <name type="scientific">Alicyclobacillus acidocaldarius subsp. acidocaldarius (strain ATCC 27009 / DSM 446 / BCRC 14685 / JCM 5260 / KCTC 1825 / NBRC 15652 / NCIMB 11725 / NRRL B-14509 / 104-IA)</name>
    <name type="common">Bacillus acidocaldarius</name>
    <dbReference type="NCBI Taxonomy" id="521098"/>
    <lineage>
        <taxon>Bacteria</taxon>
        <taxon>Bacillati</taxon>
        <taxon>Bacillota</taxon>
        <taxon>Bacilli</taxon>
        <taxon>Bacillales</taxon>
        <taxon>Alicyclobacillaceae</taxon>
        <taxon>Alicyclobacillus</taxon>
    </lineage>
</organism>
<dbReference type="InterPro" id="IPR014199">
    <property type="entry name" value="Spore_YtxC"/>
</dbReference>
<proteinExistence type="predicted"/>
<keyword evidence="3" id="KW-1185">Reference proteome</keyword>
<accession>C8WR16</accession>
<dbReference type="RefSeq" id="WP_012811443.1">
    <property type="nucleotide sequence ID" value="NC_013205.1"/>
</dbReference>
<dbReference type="EMBL" id="CP001727">
    <property type="protein sequence ID" value="ACV59185.1"/>
    <property type="molecule type" value="Genomic_DNA"/>
</dbReference>
<reference evidence="2 3" key="2">
    <citation type="journal article" date="2010" name="Stand. Genomic Sci.">
        <title>Complete genome sequence of Alicyclobacillus acidocaldarius type strain (104-IA).</title>
        <authorList>
            <person name="Mavromatis K."/>
            <person name="Sikorski J."/>
            <person name="Lapidus A."/>
            <person name="Glavina Del Rio T."/>
            <person name="Copeland A."/>
            <person name="Tice H."/>
            <person name="Cheng J.F."/>
            <person name="Lucas S."/>
            <person name="Chen F."/>
            <person name="Nolan M."/>
            <person name="Bruce D."/>
            <person name="Goodwin L."/>
            <person name="Pitluck S."/>
            <person name="Ivanova N."/>
            <person name="Ovchinnikova G."/>
            <person name="Pati A."/>
            <person name="Chen A."/>
            <person name="Palaniappan K."/>
            <person name="Land M."/>
            <person name="Hauser L."/>
            <person name="Chang Y.J."/>
            <person name="Jeffries C.D."/>
            <person name="Chain P."/>
            <person name="Meincke L."/>
            <person name="Sims D."/>
            <person name="Chertkov O."/>
            <person name="Han C."/>
            <person name="Brettin T."/>
            <person name="Detter J.C."/>
            <person name="Wahrenburg C."/>
            <person name="Rohde M."/>
            <person name="Pukall R."/>
            <person name="Goker M."/>
            <person name="Bristow J."/>
            <person name="Eisen J.A."/>
            <person name="Markowitz V."/>
            <person name="Hugenholtz P."/>
            <person name="Klenk H.P."/>
            <person name="Kyrpides N.C."/>
        </authorList>
    </citation>
    <scope>NUCLEOTIDE SEQUENCE [LARGE SCALE GENOMIC DNA]</scope>
    <source>
        <strain evidence="3">ATCC 27009 / DSM 446 / BCRC 14685 / JCM 5260 / KCTC 1825 / NBRC 15652 / NCIMB 11725 / NRRL B-14509 / 104-IA</strain>
    </source>
</reference>
<evidence type="ECO:0008006" key="4">
    <source>
        <dbReference type="Google" id="ProtNLM"/>
    </source>
</evidence>
<evidence type="ECO:0000313" key="3">
    <source>
        <dbReference type="Proteomes" id="UP000001917"/>
    </source>
</evidence>
<name>C8WR16_ALIAD</name>
<dbReference type="STRING" id="521098.Aaci_2176"/>
<dbReference type="HOGENOM" id="CLU_870554_0_0_9"/>
<dbReference type="AlphaFoldDB" id="C8WR16"/>
<gene>
    <name evidence="2" type="ordered locus">Aaci_2176</name>
</gene>
<protein>
    <recommendedName>
        <fullName evidence="4">Sporulation protein YtxC</fullName>
    </recommendedName>
</protein>
<dbReference type="Proteomes" id="UP000001917">
    <property type="component" value="Chromosome"/>
</dbReference>
<feature type="region of interest" description="Disordered" evidence="1">
    <location>
        <begin position="269"/>
        <end position="313"/>
    </location>
</feature>
<evidence type="ECO:0000256" key="1">
    <source>
        <dbReference type="SAM" id="MobiDB-lite"/>
    </source>
</evidence>
<feature type="compositionally biased region" description="Basic and acidic residues" evidence="1">
    <location>
        <begin position="275"/>
        <end position="286"/>
    </location>
</feature>
<dbReference type="Pfam" id="PF08812">
    <property type="entry name" value="YtxC"/>
    <property type="match status" value="1"/>
</dbReference>
<dbReference type="KEGG" id="aac:Aaci_2176"/>
<evidence type="ECO:0000313" key="2">
    <source>
        <dbReference type="EMBL" id="ACV59185.1"/>
    </source>
</evidence>
<reference evidence="3" key="1">
    <citation type="submission" date="2009-09" db="EMBL/GenBank/DDBJ databases">
        <title>The complete chromosome of Alicyclobacillus acidocaldarius subsp. acidocaldarius DSM 446.</title>
        <authorList>
            <consortium name="US DOE Joint Genome Institute (JGI-PGF)"/>
            <person name="Lucas S."/>
            <person name="Copeland A."/>
            <person name="Lapidus A."/>
            <person name="Glavina del Rio T."/>
            <person name="Dalin E."/>
            <person name="Tice H."/>
            <person name="Bruce D."/>
            <person name="Goodwin L."/>
            <person name="Pitluck S."/>
            <person name="Kyrpides N."/>
            <person name="Mavromatis K."/>
            <person name="Ivanova N."/>
            <person name="Ovchinnikova G."/>
            <person name="Chertkov O."/>
            <person name="Sims D."/>
            <person name="Brettin T."/>
            <person name="Detter J.C."/>
            <person name="Han C."/>
            <person name="Larimer F."/>
            <person name="Land M."/>
            <person name="Hauser L."/>
            <person name="Markowitz V."/>
            <person name="Cheng J.-F."/>
            <person name="Hugenholtz P."/>
            <person name="Woyke T."/>
            <person name="Wu D."/>
            <person name="Pukall R."/>
            <person name="Klenk H.-P."/>
            <person name="Eisen J.A."/>
        </authorList>
    </citation>
    <scope>NUCLEOTIDE SEQUENCE [LARGE SCALE GENOMIC DNA]</scope>
    <source>
        <strain evidence="3">ATCC 27009 / DSM 446 / BCRC 14685 / JCM 5260 / KCTC 1825 / NBRC 15652 / NCIMB 11725 / NRRL B-14509 / 104-IA</strain>
    </source>
</reference>